<dbReference type="EMBL" id="JAAAJA010001110">
    <property type="protein sequence ID" value="KAG0248087.1"/>
    <property type="molecule type" value="Genomic_DNA"/>
</dbReference>
<comment type="caution">
    <text evidence="1">The sequence shown here is derived from an EMBL/GenBank/DDBJ whole genome shotgun (WGS) entry which is preliminary data.</text>
</comment>
<gene>
    <name evidence="1" type="ORF">BG011_000544</name>
</gene>
<proteinExistence type="predicted"/>
<name>A0A9P6TVK9_9FUNG</name>
<feature type="non-terminal residue" evidence="1">
    <location>
        <position position="115"/>
    </location>
</feature>
<reference evidence="1" key="1">
    <citation type="journal article" date="2020" name="Fungal Divers.">
        <title>Resolving the Mortierellaceae phylogeny through synthesis of multi-gene phylogenetics and phylogenomics.</title>
        <authorList>
            <person name="Vandepol N."/>
            <person name="Liber J."/>
            <person name="Desiro A."/>
            <person name="Na H."/>
            <person name="Kennedy M."/>
            <person name="Barry K."/>
            <person name="Grigoriev I.V."/>
            <person name="Miller A.N."/>
            <person name="O'Donnell K."/>
            <person name="Stajich J.E."/>
            <person name="Bonito G."/>
        </authorList>
    </citation>
    <scope>NUCLEOTIDE SEQUENCE</scope>
    <source>
        <strain evidence="1">KOD948</strain>
    </source>
</reference>
<evidence type="ECO:0000313" key="2">
    <source>
        <dbReference type="Proteomes" id="UP000726737"/>
    </source>
</evidence>
<dbReference type="AlphaFoldDB" id="A0A9P6TVK9"/>
<protein>
    <submittedName>
        <fullName evidence="1">Uncharacterized protein</fullName>
    </submittedName>
</protein>
<dbReference type="Proteomes" id="UP000726737">
    <property type="component" value="Unassembled WGS sequence"/>
</dbReference>
<accession>A0A9P6TVK9</accession>
<evidence type="ECO:0000313" key="1">
    <source>
        <dbReference type="EMBL" id="KAG0248087.1"/>
    </source>
</evidence>
<organism evidence="1 2">
    <name type="scientific">Mortierella polycephala</name>
    <dbReference type="NCBI Taxonomy" id="41804"/>
    <lineage>
        <taxon>Eukaryota</taxon>
        <taxon>Fungi</taxon>
        <taxon>Fungi incertae sedis</taxon>
        <taxon>Mucoromycota</taxon>
        <taxon>Mortierellomycotina</taxon>
        <taxon>Mortierellomycetes</taxon>
        <taxon>Mortierellales</taxon>
        <taxon>Mortierellaceae</taxon>
        <taxon>Mortierella</taxon>
    </lineage>
</organism>
<keyword evidence="2" id="KW-1185">Reference proteome</keyword>
<sequence length="115" mass="12939">MAYTWPNMTDTISCGCQSSLKSTGRYVLMVREMIRSGYSGPGINAPSLEQEGPLYFIECATLSPFSFTKERFTQLLDESIEKAKRWLRRDMEPMGVPEGLELVDIGAPDKIDLSH</sequence>